<dbReference type="PANTHER" id="PTHR46797">
    <property type="entry name" value="HTH-TYPE TRANSCRIPTIONAL REGULATOR"/>
    <property type="match status" value="1"/>
</dbReference>
<dbReference type="InterPro" id="IPR050807">
    <property type="entry name" value="TransReg_Diox_bact_type"/>
</dbReference>
<dbReference type="GO" id="GO:0003700">
    <property type="term" value="F:DNA-binding transcription factor activity"/>
    <property type="evidence" value="ECO:0007669"/>
    <property type="project" value="TreeGrafter"/>
</dbReference>
<dbReference type="AlphaFoldDB" id="A0A1M6M2F9"/>
<dbReference type="SUPFAM" id="SSF47413">
    <property type="entry name" value="lambda repressor-like DNA-binding domains"/>
    <property type="match status" value="1"/>
</dbReference>
<sequence length="446" mass="51049">MATIGEKIRELRQQRGLTQSELADGIVTPSMISQIESDRAKPSYNLLNNLAIRLGMPIEYFVTEMDGQQSASATLAIARYYVEVGLPEKALEILNKIHTENAYGLNTRILMLTQAMAHRHLGQYQSGVPILESLREQAFRSQDKLLLFEVCRESGYLELGMKNEDGALHEWKKAVFYGKELRQEKICATVELNRDMMDMYYKMYQITRQKYDGQMESISYLQEAIELAKSAPKIEHMAEMLIMDAEFLEDADTQLATTLALKALTLVESLRFLKQSDVVQATITEASEKIPELQEVSTASEEQHCIAPQTTYLFIQAECHRARAEMSRGEWSAALRRIERASEILNDCHGICEFSQLSYRDTLKELGELQADYFKMTGETEKAADVLIDLANQFPEEELDIRVQWLATAILWLKEVGQPAKIREIQERLESFLLPKNPVRWIDSRT</sequence>
<gene>
    <name evidence="3" type="ORF">SAMN05443507_103154</name>
</gene>
<feature type="domain" description="HTH cro/C1-type" evidence="2">
    <location>
        <begin position="8"/>
        <end position="61"/>
    </location>
</feature>
<evidence type="ECO:0000313" key="3">
    <source>
        <dbReference type="EMBL" id="SHJ77672.1"/>
    </source>
</evidence>
<accession>A0A1M6M2F9</accession>
<keyword evidence="4" id="KW-1185">Reference proteome</keyword>
<protein>
    <submittedName>
        <fullName evidence="3">DNA-binding transcriptional regulator, XRE-family HTH domain</fullName>
    </submittedName>
</protein>
<dbReference type="SUPFAM" id="SSF48452">
    <property type="entry name" value="TPR-like"/>
    <property type="match status" value="1"/>
</dbReference>
<organism evidence="3 4">
    <name type="scientific">Alicyclobacillus tolerans</name>
    <dbReference type="NCBI Taxonomy" id="90970"/>
    <lineage>
        <taxon>Bacteria</taxon>
        <taxon>Bacillati</taxon>
        <taxon>Bacillota</taxon>
        <taxon>Bacilli</taxon>
        <taxon>Bacillales</taxon>
        <taxon>Alicyclobacillaceae</taxon>
        <taxon>Alicyclobacillus</taxon>
    </lineage>
</organism>
<dbReference type="STRING" id="1830138.SAMN05443507_103154"/>
<name>A0A1M6M2F9_9BACL</name>
<dbReference type="EMBL" id="FRAF01000003">
    <property type="protein sequence ID" value="SHJ77672.1"/>
    <property type="molecule type" value="Genomic_DNA"/>
</dbReference>
<evidence type="ECO:0000259" key="2">
    <source>
        <dbReference type="PROSITE" id="PS50943"/>
    </source>
</evidence>
<dbReference type="SMART" id="SM00530">
    <property type="entry name" value="HTH_XRE"/>
    <property type="match status" value="1"/>
</dbReference>
<dbReference type="PROSITE" id="PS50943">
    <property type="entry name" value="HTH_CROC1"/>
    <property type="match status" value="1"/>
</dbReference>
<dbReference type="InterPro" id="IPR001387">
    <property type="entry name" value="Cro/C1-type_HTH"/>
</dbReference>
<evidence type="ECO:0000256" key="1">
    <source>
        <dbReference type="ARBA" id="ARBA00023125"/>
    </source>
</evidence>
<dbReference type="Gene3D" id="1.10.260.40">
    <property type="entry name" value="lambda repressor-like DNA-binding domains"/>
    <property type="match status" value="1"/>
</dbReference>
<reference evidence="4" key="1">
    <citation type="submission" date="2016-11" db="EMBL/GenBank/DDBJ databases">
        <authorList>
            <person name="Varghese N."/>
            <person name="Submissions S."/>
        </authorList>
    </citation>
    <scope>NUCLEOTIDE SEQUENCE [LARGE SCALE GENOMIC DNA]</scope>
    <source>
        <strain evidence="4">USBA-503</strain>
    </source>
</reference>
<dbReference type="Proteomes" id="UP000184016">
    <property type="component" value="Unassembled WGS sequence"/>
</dbReference>
<dbReference type="InterPro" id="IPR010982">
    <property type="entry name" value="Lambda_DNA-bd_dom_sf"/>
</dbReference>
<dbReference type="PANTHER" id="PTHR46797:SF1">
    <property type="entry name" value="METHYLPHOSPHONATE SYNTHASE"/>
    <property type="match status" value="1"/>
</dbReference>
<dbReference type="Gene3D" id="1.25.40.10">
    <property type="entry name" value="Tetratricopeptide repeat domain"/>
    <property type="match status" value="1"/>
</dbReference>
<dbReference type="GO" id="GO:0003677">
    <property type="term" value="F:DNA binding"/>
    <property type="evidence" value="ECO:0007669"/>
    <property type="project" value="UniProtKB-KW"/>
</dbReference>
<dbReference type="GO" id="GO:0005829">
    <property type="term" value="C:cytosol"/>
    <property type="evidence" value="ECO:0007669"/>
    <property type="project" value="TreeGrafter"/>
</dbReference>
<proteinExistence type="predicted"/>
<dbReference type="RefSeq" id="WP_072873058.1">
    <property type="nucleotide sequence ID" value="NZ_FRAF01000003.1"/>
</dbReference>
<evidence type="ECO:0000313" key="4">
    <source>
        <dbReference type="Proteomes" id="UP000184016"/>
    </source>
</evidence>
<keyword evidence="1 3" id="KW-0238">DNA-binding</keyword>
<dbReference type="OrthoDB" id="2470999at2"/>
<dbReference type="InterPro" id="IPR011990">
    <property type="entry name" value="TPR-like_helical_dom_sf"/>
</dbReference>
<dbReference type="CDD" id="cd00093">
    <property type="entry name" value="HTH_XRE"/>
    <property type="match status" value="1"/>
</dbReference>
<dbReference type="Pfam" id="PF01381">
    <property type="entry name" value="HTH_3"/>
    <property type="match status" value="1"/>
</dbReference>